<keyword evidence="4" id="KW-0067">ATP-binding</keyword>
<dbReference type="InterPro" id="IPR044492">
    <property type="entry name" value="P_typ_ATPase_HD_dom"/>
</dbReference>
<evidence type="ECO:0000256" key="3">
    <source>
        <dbReference type="ARBA" id="ARBA00022741"/>
    </source>
</evidence>
<dbReference type="PRINTS" id="PR00120">
    <property type="entry name" value="HATPASE"/>
</dbReference>
<dbReference type="SUPFAM" id="SSF81665">
    <property type="entry name" value="Calcium ATPase, transmembrane domain M"/>
    <property type="match status" value="1"/>
</dbReference>
<dbReference type="Gene3D" id="3.40.1110.10">
    <property type="entry name" value="Calcium-transporting ATPase, cytoplasmic domain N"/>
    <property type="match status" value="1"/>
</dbReference>
<dbReference type="SUPFAM" id="SSF56784">
    <property type="entry name" value="HAD-like"/>
    <property type="match status" value="1"/>
</dbReference>
<dbReference type="InterPro" id="IPR004014">
    <property type="entry name" value="ATPase_P-typ_cation-transptr_N"/>
</dbReference>
<dbReference type="PROSITE" id="PS00154">
    <property type="entry name" value="ATPASE_E1_E2"/>
    <property type="match status" value="1"/>
</dbReference>
<evidence type="ECO:0000256" key="4">
    <source>
        <dbReference type="ARBA" id="ARBA00022840"/>
    </source>
</evidence>
<feature type="transmembrane region" description="Helical" evidence="8">
    <location>
        <begin position="277"/>
        <end position="302"/>
    </location>
</feature>
<dbReference type="InterPro" id="IPR023299">
    <property type="entry name" value="ATPase_P-typ_cyto_dom_N"/>
</dbReference>
<evidence type="ECO:0000256" key="6">
    <source>
        <dbReference type="ARBA" id="ARBA00022989"/>
    </source>
</evidence>
<dbReference type="InterPro" id="IPR023298">
    <property type="entry name" value="ATPase_P-typ_TM_dom_sf"/>
</dbReference>
<keyword evidence="6 8" id="KW-1133">Transmembrane helix</keyword>
<evidence type="ECO:0000313" key="10">
    <source>
        <dbReference type="EMBL" id="KAL0085189.1"/>
    </source>
</evidence>
<dbReference type="Gene3D" id="3.40.50.1000">
    <property type="entry name" value="HAD superfamily/HAD-like"/>
    <property type="match status" value="1"/>
</dbReference>
<dbReference type="SFLD" id="SFLDG00002">
    <property type="entry name" value="C1.7:_P-type_atpase_like"/>
    <property type="match status" value="1"/>
</dbReference>
<name>A0ABR3AXP5_PHYBL</name>
<organism evidence="10 11">
    <name type="scientific">Phycomyces blakesleeanus</name>
    <dbReference type="NCBI Taxonomy" id="4837"/>
    <lineage>
        <taxon>Eukaryota</taxon>
        <taxon>Fungi</taxon>
        <taxon>Fungi incertae sedis</taxon>
        <taxon>Mucoromycota</taxon>
        <taxon>Mucoromycotina</taxon>
        <taxon>Mucoromycetes</taxon>
        <taxon>Mucorales</taxon>
        <taxon>Phycomycetaceae</taxon>
        <taxon>Phycomyces</taxon>
    </lineage>
</organism>
<dbReference type="SFLD" id="SFLDS00003">
    <property type="entry name" value="Haloacid_Dehalogenase"/>
    <property type="match status" value="1"/>
</dbReference>
<evidence type="ECO:0000256" key="2">
    <source>
        <dbReference type="ARBA" id="ARBA00022692"/>
    </source>
</evidence>
<proteinExistence type="predicted"/>
<evidence type="ECO:0000256" key="1">
    <source>
        <dbReference type="ARBA" id="ARBA00004141"/>
    </source>
</evidence>
<dbReference type="InterPro" id="IPR023214">
    <property type="entry name" value="HAD_sf"/>
</dbReference>
<evidence type="ECO:0000256" key="5">
    <source>
        <dbReference type="ARBA" id="ARBA00022967"/>
    </source>
</evidence>
<feature type="transmembrane region" description="Helical" evidence="8">
    <location>
        <begin position="866"/>
        <end position="883"/>
    </location>
</feature>
<dbReference type="Pfam" id="PF13246">
    <property type="entry name" value="Cation_ATPase"/>
    <property type="match status" value="1"/>
</dbReference>
<dbReference type="Pfam" id="PF00689">
    <property type="entry name" value="Cation_ATPase_C"/>
    <property type="match status" value="1"/>
</dbReference>
<dbReference type="InterPro" id="IPR059000">
    <property type="entry name" value="ATPase_P-type_domA"/>
</dbReference>
<dbReference type="PRINTS" id="PR00119">
    <property type="entry name" value="CATATPASE"/>
</dbReference>
<keyword evidence="3" id="KW-0547">Nucleotide-binding</keyword>
<feature type="domain" description="Cation-transporting P-type ATPase N-terminal" evidence="9">
    <location>
        <begin position="10"/>
        <end position="84"/>
    </location>
</feature>
<evidence type="ECO:0000256" key="8">
    <source>
        <dbReference type="SAM" id="Phobius"/>
    </source>
</evidence>
<feature type="transmembrane region" description="Helical" evidence="8">
    <location>
        <begin position="771"/>
        <end position="793"/>
    </location>
</feature>
<keyword evidence="7 8" id="KW-0472">Membrane</keyword>
<comment type="caution">
    <text evidence="10">The sequence shown here is derived from an EMBL/GenBank/DDBJ whole genome shotgun (WGS) entry which is preliminary data.</text>
</comment>
<keyword evidence="11" id="KW-1185">Reference proteome</keyword>
<gene>
    <name evidence="10" type="ORF">J3Q64DRAFT_1849512</name>
</gene>
<feature type="transmembrane region" description="Helical" evidence="8">
    <location>
        <begin position="904"/>
        <end position="924"/>
    </location>
</feature>
<dbReference type="SUPFAM" id="SSF81653">
    <property type="entry name" value="Calcium ATPase, transduction domain A"/>
    <property type="match status" value="1"/>
</dbReference>
<comment type="subcellular location">
    <subcellularLocation>
        <location evidence="1">Membrane</location>
        <topology evidence="1">Multi-pass membrane protein</topology>
    </subcellularLocation>
</comment>
<dbReference type="InterPro" id="IPR008250">
    <property type="entry name" value="ATPase_P-typ_transduc_dom_A_sf"/>
</dbReference>
<dbReference type="InterPro" id="IPR006068">
    <property type="entry name" value="ATPase_P-typ_cation-transptr_C"/>
</dbReference>
<accession>A0ABR3AXP5</accession>
<feature type="transmembrane region" description="Helical" evidence="8">
    <location>
        <begin position="930"/>
        <end position="952"/>
    </location>
</feature>
<dbReference type="Pfam" id="PF00122">
    <property type="entry name" value="E1-E2_ATPase"/>
    <property type="match status" value="1"/>
</dbReference>
<dbReference type="SFLD" id="SFLDF00027">
    <property type="entry name" value="p-type_atpase"/>
    <property type="match status" value="1"/>
</dbReference>
<evidence type="ECO:0000259" key="9">
    <source>
        <dbReference type="SMART" id="SM00831"/>
    </source>
</evidence>
<reference evidence="10 11" key="1">
    <citation type="submission" date="2024-04" db="EMBL/GenBank/DDBJ databases">
        <title>Symmetric and asymmetric DNA N6-adenine methylation regulates different biological responses in Mucorales.</title>
        <authorList>
            <consortium name="Lawrence Berkeley National Laboratory"/>
            <person name="Lax C."/>
            <person name="Mondo S.J."/>
            <person name="Osorio-Concepcion M."/>
            <person name="Muszewska A."/>
            <person name="Corrochano-Luque M."/>
            <person name="Gutierrez G."/>
            <person name="Riley R."/>
            <person name="Lipzen A."/>
            <person name="Guo J."/>
            <person name="Hundley H."/>
            <person name="Amirebrahimi M."/>
            <person name="Ng V."/>
            <person name="Lorenzo-Gutierrez D."/>
            <person name="Binder U."/>
            <person name="Yang J."/>
            <person name="Song Y."/>
            <person name="Canovas D."/>
            <person name="Navarro E."/>
            <person name="Freitag M."/>
            <person name="Gabaldon T."/>
            <person name="Grigoriev I.V."/>
            <person name="Corrochano L.M."/>
            <person name="Nicolas F.E."/>
            <person name="Garre V."/>
        </authorList>
    </citation>
    <scope>NUCLEOTIDE SEQUENCE [LARGE SCALE GENOMIC DNA]</scope>
    <source>
        <strain evidence="10 11">L51</strain>
    </source>
</reference>
<sequence>MPSKPDNHNNWHTKSIEDTVDLLETSTSDGLASTKVDEHIKKYGHNELTSNEGPQWIKVLLRQFVDVMNWIFLALGAAFYVLKDYITGSLLIVLAITNLYMTFSQEYAAEQTLAALRNLSSPQANVIRDGREQDVPSRDIVPGDILLIKEGDSVSADARLISISDLEVDEALLTGESMPVQKELIVLSSPDEPLGDRINMVYSSTVVSKGRGRAVVTATGMNTEIGRVAAKLNESKDDDKTQLQKSMNRMYIALLIVSVLSVIIVLASVKFKVNYDVGMYAMTAALSVLPAGLTTVMTVTLVMGGKEMTSQKVVVRKLKVLETLGSVTNIFSDKTGTLTLAKMVVIRFWTLKEGYFYVTPNGLSPEGEVYRTSGIQTREDEEKTNQGELIDKTQISPDITSLIQCSALCNMSSIYRREVDMSEKISPNLDELPETEDDWVSNGAPTEVALQVFAHKFNMGKPILEESGWELISEYHFDSTIKRMSTLYHSNQTDQNVVFTKGATERILPLCTHLSDSEKDQILQTVDILAAKGLRVMTLAYRKISTGKYDLGAYTREDAESDLDFLGLTGIYDPPRPESRQAVLEAHKAGIKVHMLTGDHEITATAIAKEINILNENTMSAETIRRLVMTGTQFDAMTSEQIDALEELPLVVARCSPETKVKMIEASERRHNVSAMTGDGVNDSPSLRIADVGIAMGKNGSDVAKQASDIILTDDNFATIIRAISEGRRIYQNVQRFLLYYWISLSSIAVVVLVCLAVRDPEGKSIAPLSTIAMLFLYVAITPPASALSIQPASKTIMLEPPRPPKESLFNREIILDTLVYGQSAAICFVISFFVPLYTIGNGVGGVNCDSNYVEGACDSLYRGRSSLVVAVTFIPLVIMIHCRSYREYEWNRDGLKKTLKSKTIMGTLVFDIICLLLFIYIPAAAVKGFRMLAITWEWGLVIGLTLFYIVFGEVYKMLKRRFLKPMTTTLVEINV</sequence>
<dbReference type="Pfam" id="PF00690">
    <property type="entry name" value="Cation_ATPase_N"/>
    <property type="match status" value="1"/>
</dbReference>
<dbReference type="PANTHER" id="PTHR42861">
    <property type="entry name" value="CALCIUM-TRANSPORTING ATPASE"/>
    <property type="match status" value="1"/>
</dbReference>
<evidence type="ECO:0000256" key="7">
    <source>
        <dbReference type="ARBA" id="ARBA00023136"/>
    </source>
</evidence>
<dbReference type="EMBL" id="JBCLYO010000011">
    <property type="protein sequence ID" value="KAL0085189.1"/>
    <property type="molecule type" value="Genomic_DNA"/>
</dbReference>
<dbReference type="Gene3D" id="1.20.1110.10">
    <property type="entry name" value="Calcium-transporting ATPase, transmembrane domain"/>
    <property type="match status" value="1"/>
</dbReference>
<dbReference type="Proteomes" id="UP001448207">
    <property type="component" value="Unassembled WGS sequence"/>
</dbReference>
<dbReference type="NCBIfam" id="TIGR01494">
    <property type="entry name" value="ATPase_P-type"/>
    <property type="match status" value="2"/>
</dbReference>
<keyword evidence="5" id="KW-1278">Translocase</keyword>
<dbReference type="Gene3D" id="2.70.150.10">
    <property type="entry name" value="Calcium-transporting ATPase, cytoplasmic transduction domain A"/>
    <property type="match status" value="1"/>
</dbReference>
<dbReference type="InterPro" id="IPR036412">
    <property type="entry name" value="HAD-like_sf"/>
</dbReference>
<evidence type="ECO:0000313" key="11">
    <source>
        <dbReference type="Proteomes" id="UP001448207"/>
    </source>
</evidence>
<dbReference type="SMART" id="SM00831">
    <property type="entry name" value="Cation_ATPase_N"/>
    <property type="match status" value="1"/>
</dbReference>
<keyword evidence="2 8" id="KW-0812">Transmembrane</keyword>
<dbReference type="InterPro" id="IPR018303">
    <property type="entry name" value="ATPase_P-typ_P_site"/>
</dbReference>
<protein>
    <recommendedName>
        <fullName evidence="9">Cation-transporting P-type ATPase N-terminal domain-containing protein</fullName>
    </recommendedName>
</protein>
<feature type="transmembrane region" description="Helical" evidence="8">
    <location>
        <begin position="738"/>
        <end position="759"/>
    </location>
</feature>
<dbReference type="InterPro" id="IPR001757">
    <property type="entry name" value="P_typ_ATPase"/>
</dbReference>
<feature type="transmembrane region" description="Helical" evidence="8">
    <location>
        <begin position="250"/>
        <end position="271"/>
    </location>
</feature>
<dbReference type="SUPFAM" id="SSF81660">
    <property type="entry name" value="Metal cation-transporting ATPase, ATP-binding domain N"/>
    <property type="match status" value="1"/>
</dbReference>
<feature type="transmembrane region" description="Helical" evidence="8">
    <location>
        <begin position="814"/>
        <end position="835"/>
    </location>
</feature>